<protein>
    <submittedName>
        <fullName evidence="1">Uncharacterized protein</fullName>
    </submittedName>
</protein>
<dbReference type="EMBL" id="MU268781">
    <property type="protein sequence ID" value="KAH7903748.1"/>
    <property type="molecule type" value="Genomic_DNA"/>
</dbReference>
<name>A0ACB7ZTS7_9AGAM</name>
<evidence type="ECO:0000313" key="2">
    <source>
        <dbReference type="Proteomes" id="UP000790377"/>
    </source>
</evidence>
<feature type="non-terminal residue" evidence="1">
    <location>
        <position position="1"/>
    </location>
</feature>
<dbReference type="Proteomes" id="UP000790377">
    <property type="component" value="Unassembled WGS sequence"/>
</dbReference>
<organism evidence="1 2">
    <name type="scientific">Hygrophoropsis aurantiaca</name>
    <dbReference type="NCBI Taxonomy" id="72124"/>
    <lineage>
        <taxon>Eukaryota</taxon>
        <taxon>Fungi</taxon>
        <taxon>Dikarya</taxon>
        <taxon>Basidiomycota</taxon>
        <taxon>Agaricomycotina</taxon>
        <taxon>Agaricomycetes</taxon>
        <taxon>Agaricomycetidae</taxon>
        <taxon>Boletales</taxon>
        <taxon>Coniophorineae</taxon>
        <taxon>Hygrophoropsidaceae</taxon>
        <taxon>Hygrophoropsis</taxon>
    </lineage>
</organism>
<gene>
    <name evidence="1" type="ORF">BJ138DRAFT_977553</name>
</gene>
<proteinExistence type="predicted"/>
<comment type="caution">
    <text evidence="1">The sequence shown here is derived from an EMBL/GenBank/DDBJ whole genome shotgun (WGS) entry which is preliminary data.</text>
</comment>
<feature type="non-terminal residue" evidence="1">
    <location>
        <position position="176"/>
    </location>
</feature>
<evidence type="ECO:0000313" key="1">
    <source>
        <dbReference type="EMBL" id="KAH7903748.1"/>
    </source>
</evidence>
<keyword evidence="2" id="KW-1185">Reference proteome</keyword>
<accession>A0ACB7ZTS7</accession>
<reference evidence="1" key="1">
    <citation type="journal article" date="2021" name="New Phytol.">
        <title>Evolutionary innovations through gain and loss of genes in the ectomycorrhizal Boletales.</title>
        <authorList>
            <person name="Wu G."/>
            <person name="Miyauchi S."/>
            <person name="Morin E."/>
            <person name="Kuo A."/>
            <person name="Drula E."/>
            <person name="Varga T."/>
            <person name="Kohler A."/>
            <person name="Feng B."/>
            <person name="Cao Y."/>
            <person name="Lipzen A."/>
            <person name="Daum C."/>
            <person name="Hundley H."/>
            <person name="Pangilinan J."/>
            <person name="Johnson J."/>
            <person name="Barry K."/>
            <person name="LaButti K."/>
            <person name="Ng V."/>
            <person name="Ahrendt S."/>
            <person name="Min B."/>
            <person name="Choi I.G."/>
            <person name="Park H."/>
            <person name="Plett J.M."/>
            <person name="Magnuson J."/>
            <person name="Spatafora J.W."/>
            <person name="Nagy L.G."/>
            <person name="Henrissat B."/>
            <person name="Grigoriev I.V."/>
            <person name="Yang Z.L."/>
            <person name="Xu J."/>
            <person name="Martin F.M."/>
        </authorList>
    </citation>
    <scope>NUCLEOTIDE SEQUENCE</scope>
    <source>
        <strain evidence="1">ATCC 28755</strain>
    </source>
</reference>
<sequence length="176" mass="20905">GWEDEMAGLSDEERLRIEKSIRPVKLVLMKLRKLAYKLIHSTTILLLARKEVLEDLELAVRIMPRDVATRWNSIFDMLNFALEYRTAVEEITKKPGLGLRKFELSSHEWKIARQLCDMLKKTLNRYYQLTDASEVYRIAMVLHPRHKLTYFKNAKWESSWIDTAEALVRNEFEQSY</sequence>